<dbReference type="Proteomes" id="UP000006727">
    <property type="component" value="Chromosome 2"/>
</dbReference>
<dbReference type="AlphaFoldDB" id="A0A2K1L1K0"/>
<dbReference type="Gramene" id="Pp3c2_14480V3.1">
    <property type="protein sequence ID" value="PAC:32936870.CDS.1"/>
    <property type="gene ID" value="Pp3c2_14480"/>
</dbReference>
<sequence>MVMYWYWPEQFAEGQGCAFQTLSSSRPQMRRISGCRCSCRLRLLTSQIPSLLEILLWPDVQRSILS</sequence>
<protein>
    <submittedName>
        <fullName evidence="1 2">Uncharacterized protein</fullName>
    </submittedName>
</protein>
<keyword evidence="3" id="KW-1185">Reference proteome</keyword>
<dbReference type="EnsemblPlants" id="Pp3c2_14480V3.1">
    <property type="protein sequence ID" value="PAC:32936870.CDS.1"/>
    <property type="gene ID" value="Pp3c2_14480"/>
</dbReference>
<evidence type="ECO:0000313" key="2">
    <source>
        <dbReference type="EnsemblPlants" id="PAC:32936870.CDS.1"/>
    </source>
</evidence>
<reference evidence="1 3" key="2">
    <citation type="journal article" date="2018" name="Plant J.">
        <title>The Physcomitrella patens chromosome-scale assembly reveals moss genome structure and evolution.</title>
        <authorList>
            <person name="Lang D."/>
            <person name="Ullrich K.K."/>
            <person name="Murat F."/>
            <person name="Fuchs J."/>
            <person name="Jenkins J."/>
            <person name="Haas F.B."/>
            <person name="Piednoel M."/>
            <person name="Gundlach H."/>
            <person name="Van Bel M."/>
            <person name="Meyberg R."/>
            <person name="Vives C."/>
            <person name="Morata J."/>
            <person name="Symeonidi A."/>
            <person name="Hiss M."/>
            <person name="Muchero W."/>
            <person name="Kamisugi Y."/>
            <person name="Saleh O."/>
            <person name="Blanc G."/>
            <person name="Decker E.L."/>
            <person name="van Gessel N."/>
            <person name="Grimwood J."/>
            <person name="Hayes R.D."/>
            <person name="Graham S.W."/>
            <person name="Gunter L.E."/>
            <person name="McDaniel S.F."/>
            <person name="Hoernstein S.N.W."/>
            <person name="Larsson A."/>
            <person name="Li F.W."/>
            <person name="Perroud P.F."/>
            <person name="Phillips J."/>
            <person name="Ranjan P."/>
            <person name="Rokshar D.S."/>
            <person name="Rothfels C.J."/>
            <person name="Schneider L."/>
            <person name="Shu S."/>
            <person name="Stevenson D.W."/>
            <person name="Thummler F."/>
            <person name="Tillich M."/>
            <person name="Villarreal Aguilar J.C."/>
            <person name="Widiez T."/>
            <person name="Wong G.K."/>
            <person name="Wymore A."/>
            <person name="Zhang Y."/>
            <person name="Zimmer A.D."/>
            <person name="Quatrano R.S."/>
            <person name="Mayer K.F.X."/>
            <person name="Goodstein D."/>
            <person name="Casacuberta J.M."/>
            <person name="Vandepoele K."/>
            <person name="Reski R."/>
            <person name="Cuming A.C."/>
            <person name="Tuskan G.A."/>
            <person name="Maumus F."/>
            <person name="Salse J."/>
            <person name="Schmutz J."/>
            <person name="Rensing S.A."/>
        </authorList>
    </citation>
    <scope>NUCLEOTIDE SEQUENCE [LARGE SCALE GENOMIC DNA]</scope>
    <source>
        <strain evidence="2 3">cv. Gransden 2004</strain>
    </source>
</reference>
<proteinExistence type="predicted"/>
<gene>
    <name evidence="1" type="ORF">PHYPA_002683</name>
</gene>
<organism evidence="1">
    <name type="scientific">Physcomitrium patens</name>
    <name type="common">Spreading-leaved earth moss</name>
    <name type="synonym">Physcomitrella patens</name>
    <dbReference type="NCBI Taxonomy" id="3218"/>
    <lineage>
        <taxon>Eukaryota</taxon>
        <taxon>Viridiplantae</taxon>
        <taxon>Streptophyta</taxon>
        <taxon>Embryophyta</taxon>
        <taxon>Bryophyta</taxon>
        <taxon>Bryophytina</taxon>
        <taxon>Bryopsida</taxon>
        <taxon>Funariidae</taxon>
        <taxon>Funariales</taxon>
        <taxon>Funariaceae</taxon>
        <taxon>Physcomitrium</taxon>
    </lineage>
</organism>
<reference evidence="2" key="3">
    <citation type="submission" date="2020-12" db="UniProtKB">
        <authorList>
            <consortium name="EnsemblPlants"/>
        </authorList>
    </citation>
    <scope>IDENTIFICATION</scope>
</reference>
<dbReference type="Gramene" id="Pp3c2_14480V3.2">
    <property type="protein sequence ID" value="PAC:32936871.CDS.1"/>
    <property type="gene ID" value="Pp3c2_14480"/>
</dbReference>
<accession>A0A2K1L1K0</accession>
<evidence type="ECO:0000313" key="3">
    <source>
        <dbReference type="Proteomes" id="UP000006727"/>
    </source>
</evidence>
<dbReference type="EMBL" id="ABEU02000002">
    <property type="protein sequence ID" value="PNR59891.1"/>
    <property type="molecule type" value="Genomic_DNA"/>
</dbReference>
<reference evidence="1 3" key="1">
    <citation type="journal article" date="2008" name="Science">
        <title>The Physcomitrella genome reveals evolutionary insights into the conquest of land by plants.</title>
        <authorList>
            <person name="Rensing S."/>
            <person name="Lang D."/>
            <person name="Zimmer A."/>
            <person name="Terry A."/>
            <person name="Salamov A."/>
            <person name="Shapiro H."/>
            <person name="Nishiyama T."/>
            <person name="Perroud P.-F."/>
            <person name="Lindquist E."/>
            <person name="Kamisugi Y."/>
            <person name="Tanahashi T."/>
            <person name="Sakakibara K."/>
            <person name="Fujita T."/>
            <person name="Oishi K."/>
            <person name="Shin-I T."/>
            <person name="Kuroki Y."/>
            <person name="Toyoda A."/>
            <person name="Suzuki Y."/>
            <person name="Hashimoto A."/>
            <person name="Yamaguchi K."/>
            <person name="Sugano A."/>
            <person name="Kohara Y."/>
            <person name="Fujiyama A."/>
            <person name="Anterola A."/>
            <person name="Aoki S."/>
            <person name="Ashton N."/>
            <person name="Barbazuk W.B."/>
            <person name="Barker E."/>
            <person name="Bennetzen J."/>
            <person name="Bezanilla M."/>
            <person name="Blankenship R."/>
            <person name="Cho S.H."/>
            <person name="Dutcher S."/>
            <person name="Estelle M."/>
            <person name="Fawcett J.A."/>
            <person name="Gundlach H."/>
            <person name="Hanada K."/>
            <person name="Heyl A."/>
            <person name="Hicks K.A."/>
            <person name="Hugh J."/>
            <person name="Lohr M."/>
            <person name="Mayer K."/>
            <person name="Melkozernov A."/>
            <person name="Murata T."/>
            <person name="Nelson D."/>
            <person name="Pils B."/>
            <person name="Prigge M."/>
            <person name="Reiss B."/>
            <person name="Renner T."/>
            <person name="Rombauts S."/>
            <person name="Rushton P."/>
            <person name="Sanderfoot A."/>
            <person name="Schween G."/>
            <person name="Shiu S.-H."/>
            <person name="Stueber K."/>
            <person name="Theodoulou F.L."/>
            <person name="Tu H."/>
            <person name="Van de Peer Y."/>
            <person name="Verrier P.J."/>
            <person name="Waters E."/>
            <person name="Wood A."/>
            <person name="Yang L."/>
            <person name="Cove D."/>
            <person name="Cuming A."/>
            <person name="Hasebe M."/>
            <person name="Lucas S."/>
            <person name="Mishler D.B."/>
            <person name="Reski R."/>
            <person name="Grigoriev I."/>
            <person name="Quatrano R.S."/>
            <person name="Boore J.L."/>
        </authorList>
    </citation>
    <scope>NUCLEOTIDE SEQUENCE [LARGE SCALE GENOMIC DNA]</scope>
    <source>
        <strain evidence="2 3">cv. Gransden 2004</strain>
    </source>
</reference>
<name>A0A2K1L1K0_PHYPA</name>
<dbReference type="InParanoid" id="A0A2K1L1K0"/>
<dbReference type="EnsemblPlants" id="Pp3c2_14480V3.2">
    <property type="protein sequence ID" value="PAC:32936871.CDS.1"/>
    <property type="gene ID" value="Pp3c2_14480"/>
</dbReference>
<evidence type="ECO:0000313" key="1">
    <source>
        <dbReference type="EMBL" id="PNR59891.1"/>
    </source>
</evidence>